<sequence length="304" mass="35890">MLFDPRDWEIETEIEVGNDDFIFGNYVDWNRFRHENEDELLDFFGVELPWDKTLTLYEYIEFVSQDVFQNSDICKNFLKDGFLIEEKSEILSDILIKFISRTSEVSDDIISNIFDYYGVPSGIDYEYELPEHLRYWQKDFSEFDYGYYRKYPIKVEEYEETINDIFDKIASNADVLTKKSLVLSSLIITESMFKSVLVEKIPQDNEVSEFGKEILQAEVDRILRGNNEGKNKLFKKLYNNKAPSQNWIDLRNSLAHDIESPSICGNEITYLNLKTDIEEKYSVSDLKEHLIEFCNNLKNIICSQ</sequence>
<proteinExistence type="predicted"/>
<evidence type="ECO:0000313" key="1">
    <source>
        <dbReference type="EMBL" id="PKY66074.1"/>
    </source>
</evidence>
<comment type="caution">
    <text evidence="1">The sequence shown here is derived from an EMBL/GenBank/DDBJ whole genome shotgun (WGS) entry which is preliminary data.</text>
</comment>
<dbReference type="RefSeq" id="WP_101628352.1">
    <property type="nucleotide sequence ID" value="NZ_PKKJ01000007.1"/>
</dbReference>
<dbReference type="AlphaFoldDB" id="A0A2I1I4K6"/>
<reference evidence="1 2" key="1">
    <citation type="submission" date="2017-12" db="EMBL/GenBank/DDBJ databases">
        <title>Phylogenetic diversity of female urinary microbiome.</title>
        <authorList>
            <person name="Thomas-White K."/>
            <person name="Wolfe A.J."/>
        </authorList>
    </citation>
    <scope>NUCLEOTIDE SEQUENCE [LARGE SCALE GENOMIC DNA]</scope>
    <source>
        <strain evidence="1 2">UMB0250</strain>
    </source>
</reference>
<organism evidence="1 2">
    <name type="scientific">Schaalia turicensis</name>
    <dbReference type="NCBI Taxonomy" id="131111"/>
    <lineage>
        <taxon>Bacteria</taxon>
        <taxon>Bacillati</taxon>
        <taxon>Actinomycetota</taxon>
        <taxon>Actinomycetes</taxon>
        <taxon>Actinomycetales</taxon>
        <taxon>Actinomycetaceae</taxon>
        <taxon>Schaalia</taxon>
    </lineage>
</organism>
<gene>
    <name evidence="1" type="ORF">CYJ25_06415</name>
</gene>
<name>A0A2I1I4K6_9ACTO</name>
<dbReference type="Proteomes" id="UP000234545">
    <property type="component" value="Unassembled WGS sequence"/>
</dbReference>
<dbReference type="OrthoDB" id="2248610at2"/>
<accession>A0A2I1I4K6</accession>
<protein>
    <submittedName>
        <fullName evidence="1">Uncharacterized protein</fullName>
    </submittedName>
</protein>
<dbReference type="EMBL" id="PKKJ01000007">
    <property type="protein sequence ID" value="PKY66074.1"/>
    <property type="molecule type" value="Genomic_DNA"/>
</dbReference>
<evidence type="ECO:0000313" key="2">
    <source>
        <dbReference type="Proteomes" id="UP000234545"/>
    </source>
</evidence>